<dbReference type="SUPFAM" id="SSF49899">
    <property type="entry name" value="Concanavalin A-like lectins/glucanases"/>
    <property type="match status" value="1"/>
</dbReference>
<evidence type="ECO:0000256" key="2">
    <source>
        <dbReference type="SAM" id="MobiDB-lite"/>
    </source>
</evidence>
<dbReference type="GO" id="GO:0004553">
    <property type="term" value="F:hydrolase activity, hydrolyzing O-glycosyl compounds"/>
    <property type="evidence" value="ECO:0007669"/>
    <property type="project" value="InterPro"/>
</dbReference>
<dbReference type="Proteomes" id="UP000054549">
    <property type="component" value="Unassembled WGS sequence"/>
</dbReference>
<accession>A0A0C2WZ81</accession>
<feature type="domain" description="GH16" evidence="4">
    <location>
        <begin position="233"/>
        <end position="545"/>
    </location>
</feature>
<evidence type="ECO:0000256" key="1">
    <source>
        <dbReference type="ARBA" id="ARBA00006865"/>
    </source>
</evidence>
<protein>
    <submittedName>
        <fullName evidence="5">Glycoside hydrolase family 16 protein</fullName>
    </submittedName>
</protein>
<dbReference type="PANTHER" id="PTHR10963:SF55">
    <property type="entry name" value="GLYCOSIDE HYDROLASE FAMILY 16 PROTEIN"/>
    <property type="match status" value="1"/>
</dbReference>
<name>A0A0C2WZ81_AMAMK</name>
<dbReference type="InterPro" id="IPR050546">
    <property type="entry name" value="Glycosyl_Hydrlase_16"/>
</dbReference>
<feature type="region of interest" description="Disordered" evidence="2">
    <location>
        <begin position="1"/>
        <end position="142"/>
    </location>
</feature>
<keyword evidence="3" id="KW-0812">Transmembrane</keyword>
<sequence>MSRPSSPEIDPFETPDSTRPPSILLQESANESAAYASSSDSGAGRNSRPVLSRPSTGTSFTSGDTTGIIMIPRTTPTTNQPRIRSMLNSRPNSSRSVANQFFTMPTSPLQASHTTPKKPKGQLPRMPSHLINPDEPVPKPWKEKKSPRATFAYWLTYFVVFIGFAAGLVQSYFNYAHAELDRQPLCLVFEENFDSEDAVFGSNGTFEREVSMDGSGNGEFEMYTASTNNSYVKDGFLYIVPTLTADEIGWDAVFNNTVYNITGCTFNETQTTLTGSNTKFDEKAYLNACSAVSNLTALTVINPVQSARITTRKTASIRYGRVEIRAKMPNGDWLWPALWMLPRDSVYGEWPRSGEIDLVEARGNGIPYTARGSNYVQGSLNWGPMPELNSVSKTYSWWSDRRSSFGSDFHTYALEWTQQFMRIYVDSRLHTLLDLSFDQSFFQRGDYPGVIINGSNIEPLQNPWSNGTKSTPFDQEFYLLMNVAVGGTTGWFPDWQGNKPWLNDGVSPMYDFANASTQWYPTWSKDPAQRGMVVDYVKMWKHCDGN</sequence>
<evidence type="ECO:0000313" key="6">
    <source>
        <dbReference type="Proteomes" id="UP000054549"/>
    </source>
</evidence>
<reference evidence="5 6" key="1">
    <citation type="submission" date="2014-04" db="EMBL/GenBank/DDBJ databases">
        <title>Evolutionary Origins and Diversification of the Mycorrhizal Mutualists.</title>
        <authorList>
            <consortium name="DOE Joint Genome Institute"/>
            <consortium name="Mycorrhizal Genomics Consortium"/>
            <person name="Kohler A."/>
            <person name="Kuo A."/>
            <person name="Nagy L.G."/>
            <person name="Floudas D."/>
            <person name="Copeland A."/>
            <person name="Barry K.W."/>
            <person name="Cichocki N."/>
            <person name="Veneault-Fourrey C."/>
            <person name="LaButti K."/>
            <person name="Lindquist E.A."/>
            <person name="Lipzen A."/>
            <person name="Lundell T."/>
            <person name="Morin E."/>
            <person name="Murat C."/>
            <person name="Riley R."/>
            <person name="Ohm R."/>
            <person name="Sun H."/>
            <person name="Tunlid A."/>
            <person name="Henrissat B."/>
            <person name="Grigoriev I.V."/>
            <person name="Hibbett D.S."/>
            <person name="Martin F."/>
        </authorList>
    </citation>
    <scope>NUCLEOTIDE SEQUENCE [LARGE SCALE GENOMIC DNA]</scope>
    <source>
        <strain evidence="5 6">Koide BX008</strain>
    </source>
</reference>
<feature type="transmembrane region" description="Helical" evidence="3">
    <location>
        <begin position="151"/>
        <end position="173"/>
    </location>
</feature>
<dbReference type="STRING" id="946122.A0A0C2WZ81"/>
<organism evidence="5 6">
    <name type="scientific">Amanita muscaria (strain Koide BX008)</name>
    <dbReference type="NCBI Taxonomy" id="946122"/>
    <lineage>
        <taxon>Eukaryota</taxon>
        <taxon>Fungi</taxon>
        <taxon>Dikarya</taxon>
        <taxon>Basidiomycota</taxon>
        <taxon>Agaricomycotina</taxon>
        <taxon>Agaricomycetes</taxon>
        <taxon>Agaricomycetidae</taxon>
        <taxon>Agaricales</taxon>
        <taxon>Pluteineae</taxon>
        <taxon>Amanitaceae</taxon>
        <taxon>Amanita</taxon>
    </lineage>
</organism>
<dbReference type="GO" id="GO:0005975">
    <property type="term" value="P:carbohydrate metabolic process"/>
    <property type="evidence" value="ECO:0007669"/>
    <property type="project" value="InterPro"/>
</dbReference>
<evidence type="ECO:0000313" key="5">
    <source>
        <dbReference type="EMBL" id="KIL67127.1"/>
    </source>
</evidence>
<keyword evidence="5" id="KW-0378">Hydrolase</keyword>
<keyword evidence="3" id="KW-0472">Membrane</keyword>
<proteinExistence type="inferred from homology"/>
<feature type="compositionally biased region" description="Low complexity" evidence="2">
    <location>
        <begin position="55"/>
        <end position="67"/>
    </location>
</feature>
<dbReference type="HOGENOM" id="CLU_019533_1_0_1"/>
<dbReference type="Gene3D" id="2.60.120.200">
    <property type="match status" value="1"/>
</dbReference>
<dbReference type="InParanoid" id="A0A0C2WZ81"/>
<dbReference type="AlphaFoldDB" id="A0A0C2WZ81"/>
<evidence type="ECO:0000256" key="3">
    <source>
        <dbReference type="SAM" id="Phobius"/>
    </source>
</evidence>
<gene>
    <name evidence="5" type="ORF">M378DRAFT_160120</name>
</gene>
<keyword evidence="6" id="KW-1185">Reference proteome</keyword>
<evidence type="ECO:0000259" key="4">
    <source>
        <dbReference type="PROSITE" id="PS51762"/>
    </source>
</evidence>
<dbReference type="PROSITE" id="PS51762">
    <property type="entry name" value="GH16_2"/>
    <property type="match status" value="1"/>
</dbReference>
<dbReference type="InterPro" id="IPR013320">
    <property type="entry name" value="ConA-like_dom_sf"/>
</dbReference>
<dbReference type="InterPro" id="IPR000757">
    <property type="entry name" value="Beta-glucanase-like"/>
</dbReference>
<dbReference type="PANTHER" id="PTHR10963">
    <property type="entry name" value="GLYCOSYL HYDROLASE-RELATED"/>
    <property type="match status" value="1"/>
</dbReference>
<dbReference type="Pfam" id="PF00722">
    <property type="entry name" value="Glyco_hydro_16"/>
    <property type="match status" value="1"/>
</dbReference>
<dbReference type="EMBL" id="KN818233">
    <property type="protein sequence ID" value="KIL67127.1"/>
    <property type="molecule type" value="Genomic_DNA"/>
</dbReference>
<feature type="compositionally biased region" description="Polar residues" evidence="2">
    <location>
        <begin position="74"/>
        <end position="114"/>
    </location>
</feature>
<dbReference type="OrthoDB" id="4781at2759"/>
<feature type="compositionally biased region" description="Low complexity" evidence="2">
    <location>
        <begin position="28"/>
        <end position="43"/>
    </location>
</feature>
<comment type="similarity">
    <text evidence="1">Belongs to the glycosyl hydrolase 16 family.</text>
</comment>
<keyword evidence="3" id="KW-1133">Transmembrane helix</keyword>